<feature type="transmembrane region" description="Helical" evidence="8">
    <location>
        <begin position="204"/>
        <end position="226"/>
    </location>
</feature>
<feature type="domain" description="ABC transmembrane type-1" evidence="9">
    <location>
        <begin position="77"/>
        <end position="280"/>
    </location>
</feature>
<evidence type="ECO:0000256" key="4">
    <source>
        <dbReference type="ARBA" id="ARBA00022475"/>
    </source>
</evidence>
<dbReference type="PANTHER" id="PTHR42929:SF1">
    <property type="entry name" value="INNER MEMBRANE ABC TRANSPORTER PERMEASE PROTEIN YDCU-RELATED"/>
    <property type="match status" value="1"/>
</dbReference>
<dbReference type="Proteomes" id="UP001501321">
    <property type="component" value="Unassembled WGS sequence"/>
</dbReference>
<keyword evidence="5 8" id="KW-0812">Transmembrane</keyword>
<organism evidence="10 11">
    <name type="scientific">Pseudaeromonas paramecii</name>
    <dbReference type="NCBI Taxonomy" id="2138166"/>
    <lineage>
        <taxon>Bacteria</taxon>
        <taxon>Pseudomonadati</taxon>
        <taxon>Pseudomonadota</taxon>
        <taxon>Gammaproteobacteria</taxon>
        <taxon>Aeromonadales</taxon>
        <taxon>Aeromonadaceae</taxon>
        <taxon>Pseudaeromonas</taxon>
    </lineage>
</organism>
<evidence type="ECO:0000313" key="10">
    <source>
        <dbReference type="EMBL" id="GAA4492271.1"/>
    </source>
</evidence>
<keyword evidence="7 8" id="KW-0472">Membrane</keyword>
<dbReference type="EMBL" id="BAABFC010000001">
    <property type="protein sequence ID" value="GAA4492271.1"/>
    <property type="molecule type" value="Genomic_DNA"/>
</dbReference>
<evidence type="ECO:0000313" key="11">
    <source>
        <dbReference type="Proteomes" id="UP001501321"/>
    </source>
</evidence>
<feature type="transmembrane region" description="Helical" evidence="8">
    <location>
        <begin position="81"/>
        <end position="102"/>
    </location>
</feature>
<evidence type="ECO:0000256" key="8">
    <source>
        <dbReference type="RuleBase" id="RU363032"/>
    </source>
</evidence>
<keyword evidence="4" id="KW-1003">Cell membrane</keyword>
<feature type="transmembrane region" description="Helical" evidence="8">
    <location>
        <begin position="123"/>
        <end position="144"/>
    </location>
</feature>
<evidence type="ECO:0000256" key="1">
    <source>
        <dbReference type="ARBA" id="ARBA00004651"/>
    </source>
</evidence>
<dbReference type="Gene3D" id="1.10.3720.10">
    <property type="entry name" value="MetI-like"/>
    <property type="match status" value="1"/>
</dbReference>
<dbReference type="PROSITE" id="PS50928">
    <property type="entry name" value="ABC_TM1"/>
    <property type="match status" value="1"/>
</dbReference>
<dbReference type="SUPFAM" id="SSF161098">
    <property type="entry name" value="MetI-like"/>
    <property type="match status" value="1"/>
</dbReference>
<evidence type="ECO:0000256" key="3">
    <source>
        <dbReference type="ARBA" id="ARBA00022448"/>
    </source>
</evidence>
<dbReference type="PANTHER" id="PTHR42929">
    <property type="entry name" value="INNER MEMBRANE ABC TRANSPORTER PERMEASE PROTEIN YDCU-RELATED-RELATED"/>
    <property type="match status" value="1"/>
</dbReference>
<gene>
    <name evidence="10" type="ORF">GCM10023095_00440</name>
</gene>
<feature type="transmembrane region" description="Helical" evidence="8">
    <location>
        <begin position="26"/>
        <end position="50"/>
    </location>
</feature>
<dbReference type="Pfam" id="PF00528">
    <property type="entry name" value="BPD_transp_1"/>
    <property type="match status" value="1"/>
</dbReference>
<feature type="transmembrane region" description="Helical" evidence="8">
    <location>
        <begin position="164"/>
        <end position="183"/>
    </location>
</feature>
<dbReference type="RefSeq" id="WP_345008863.1">
    <property type="nucleotide sequence ID" value="NZ_BAABFC010000001.1"/>
</dbReference>
<feature type="transmembrane region" description="Helical" evidence="8">
    <location>
        <begin position="264"/>
        <end position="286"/>
    </location>
</feature>
<evidence type="ECO:0000256" key="7">
    <source>
        <dbReference type="ARBA" id="ARBA00023136"/>
    </source>
</evidence>
<evidence type="ECO:0000256" key="5">
    <source>
        <dbReference type="ARBA" id="ARBA00022692"/>
    </source>
</evidence>
<evidence type="ECO:0000256" key="6">
    <source>
        <dbReference type="ARBA" id="ARBA00022989"/>
    </source>
</evidence>
<keyword evidence="6 8" id="KW-1133">Transmembrane helix</keyword>
<keyword evidence="3 8" id="KW-0813">Transport</keyword>
<protein>
    <submittedName>
        <fullName evidence="10">ABC transporter permease subunit</fullName>
    </submittedName>
</protein>
<name>A0ABP8PTT7_9GAMM</name>
<reference evidence="11" key="1">
    <citation type="journal article" date="2019" name="Int. J. Syst. Evol. Microbiol.">
        <title>The Global Catalogue of Microorganisms (GCM) 10K type strain sequencing project: providing services to taxonomists for standard genome sequencing and annotation.</title>
        <authorList>
            <consortium name="The Broad Institute Genomics Platform"/>
            <consortium name="The Broad Institute Genome Sequencing Center for Infectious Disease"/>
            <person name="Wu L."/>
            <person name="Ma J."/>
        </authorList>
    </citation>
    <scope>NUCLEOTIDE SEQUENCE [LARGE SCALE GENOMIC DNA]</scope>
    <source>
        <strain evidence="11">JCM 32226</strain>
    </source>
</reference>
<evidence type="ECO:0000259" key="9">
    <source>
        <dbReference type="PROSITE" id="PS50928"/>
    </source>
</evidence>
<sequence>MTSLILSRTTTWDAPRTGPSTRRPLALLWLLPLLLLLGLFCLAPLGWVLWHAIWSPDGFTLSRFASILDSPFYRQAFGKSLWLSGCSSLAGLLIAGVGAAALTRVPGRWRDAVIAFTNMSSNMAGVPLAFAFIVILGTNGAITLMARQWWGIELFDLYSMNGLLLLYIYFQLPLALLLLYPAFDNLQPQWQEAAALLGASPWQILRHITLPVLAPALLGTFILLFANAMGAYASAYALTLGNINLLTIRIASLVSGDLFPDPELAAALCVLLLLILALICWGNQLLKGRFHYANR</sequence>
<dbReference type="InterPro" id="IPR035906">
    <property type="entry name" value="MetI-like_sf"/>
</dbReference>
<dbReference type="CDD" id="cd06261">
    <property type="entry name" value="TM_PBP2"/>
    <property type="match status" value="1"/>
</dbReference>
<keyword evidence="11" id="KW-1185">Reference proteome</keyword>
<dbReference type="InterPro" id="IPR000515">
    <property type="entry name" value="MetI-like"/>
</dbReference>
<accession>A0ABP8PTT7</accession>
<evidence type="ECO:0000256" key="2">
    <source>
        <dbReference type="ARBA" id="ARBA00007069"/>
    </source>
</evidence>
<comment type="subcellular location">
    <subcellularLocation>
        <location evidence="1 8">Cell membrane</location>
        <topology evidence="1 8">Multi-pass membrane protein</topology>
    </subcellularLocation>
</comment>
<comment type="caution">
    <text evidence="10">The sequence shown here is derived from an EMBL/GenBank/DDBJ whole genome shotgun (WGS) entry which is preliminary data.</text>
</comment>
<proteinExistence type="inferred from homology"/>
<comment type="similarity">
    <text evidence="2">Belongs to the binding-protein-dependent transport system permease family. CysTW subfamily.</text>
</comment>